<keyword evidence="3 5" id="KW-0500">Molybdenum</keyword>
<gene>
    <name evidence="8" type="primary">modE2</name>
    <name evidence="8" type="ordered locus">HEAR3440</name>
</gene>
<dbReference type="InterPro" id="IPR000847">
    <property type="entry name" value="LysR_HTH_N"/>
</dbReference>
<dbReference type="Pfam" id="PF00126">
    <property type="entry name" value="HTH_1"/>
    <property type="match status" value="1"/>
</dbReference>
<protein>
    <submittedName>
        <fullName evidence="8">Molybdenum transport protein ModE</fullName>
    </submittedName>
</protein>
<dbReference type="InterPro" id="IPR051815">
    <property type="entry name" value="Molybdate_resp_trans_reg"/>
</dbReference>
<dbReference type="NCBIfam" id="TIGR00638">
    <property type="entry name" value="Mop"/>
    <property type="match status" value="2"/>
</dbReference>
<accession>A4GAK4</accession>
<dbReference type="Proteomes" id="UP000006697">
    <property type="component" value="Chromosome"/>
</dbReference>
<dbReference type="eggNOG" id="COG2005">
    <property type="taxonomic scope" value="Bacteria"/>
</dbReference>
<feature type="domain" description="Mop" evidence="7">
    <location>
        <begin position="232"/>
        <end position="298"/>
    </location>
</feature>
<dbReference type="GO" id="GO:0003700">
    <property type="term" value="F:DNA-binding transcription factor activity"/>
    <property type="evidence" value="ECO:0007669"/>
    <property type="project" value="InterPro"/>
</dbReference>
<dbReference type="STRING" id="204773.HEAR3440"/>
<comment type="similarity">
    <text evidence="1 5">Belongs to the ModE family.</text>
</comment>
<sequence>MTRKTIARFLYVVQRHIAYNTVFAPPLRRFITRIFIMNKAASPIKLEGVSKSRGKRWDHLELLERIDASGSISAAASAMGMSYKAAWQAVEAINNLSHEPLVVRQPGGSTGGGTCLTDYGRRLVATYRRLEQEWASAPVAIGRSMSDFDQYYRMTRRFDMQTSARNQFLGTVSAVKMGAVNAEIILDIGNGEELAAIITNDSAEHLGLEVGSEAYALVKAQWIILAVGDDIKTSARNRLNGTVVRCQEGAVNAEVVIELPGGKTIASIITNESVKILGLKEGVRASALIKASHIILAVAT</sequence>
<dbReference type="AlphaFoldDB" id="A4GAK4"/>
<dbReference type="PIRSF" id="PIRSF005763">
    <property type="entry name" value="Txn_reg_ModE"/>
    <property type="match status" value="1"/>
</dbReference>
<evidence type="ECO:0000313" key="9">
    <source>
        <dbReference type="Proteomes" id="UP000006697"/>
    </source>
</evidence>
<dbReference type="Pfam" id="PF03459">
    <property type="entry name" value="TOBE"/>
    <property type="match status" value="2"/>
</dbReference>
<dbReference type="Gene3D" id="2.40.50.100">
    <property type="match status" value="2"/>
</dbReference>
<reference evidence="8 9" key="1">
    <citation type="journal article" date="2007" name="PLoS Genet.">
        <title>A tale of two oxidation states: bacterial colonization of arsenic-rich environments.</title>
        <authorList>
            <person name="Muller D."/>
            <person name="Medigue C."/>
            <person name="Koechler S."/>
            <person name="Barbe V."/>
            <person name="Barakat M."/>
            <person name="Talla E."/>
            <person name="Bonnefoy V."/>
            <person name="Krin E."/>
            <person name="Arsene-Ploetze F."/>
            <person name="Carapito C."/>
            <person name="Chandler M."/>
            <person name="Cournoyer B."/>
            <person name="Cruveiller S."/>
            <person name="Dossat C."/>
            <person name="Duval S."/>
            <person name="Heymann M."/>
            <person name="Leize E."/>
            <person name="Lieutaud A."/>
            <person name="Lievremont D."/>
            <person name="Makita Y."/>
            <person name="Mangenot S."/>
            <person name="Nitschke W."/>
            <person name="Ortet P."/>
            <person name="Perdrial N."/>
            <person name="Schoepp B."/>
            <person name="Siguier N."/>
            <person name="Simeonova D.D."/>
            <person name="Rouy Z."/>
            <person name="Segurens B."/>
            <person name="Turlin E."/>
            <person name="Vallenet D."/>
            <person name="Van Dorsselaer A."/>
            <person name="Weiss S."/>
            <person name="Weissenbach J."/>
            <person name="Lett M.C."/>
            <person name="Danchin A."/>
            <person name="Bertin P.N."/>
        </authorList>
    </citation>
    <scope>NUCLEOTIDE SEQUENCE [LARGE SCALE GENOMIC DNA]</scope>
    <source>
        <strain evidence="9">ULPAs1</strain>
    </source>
</reference>
<dbReference type="InterPro" id="IPR036388">
    <property type="entry name" value="WH-like_DNA-bd_sf"/>
</dbReference>
<keyword evidence="4" id="KW-0677">Repeat</keyword>
<dbReference type="HOGENOM" id="CLU_087839_1_0_4"/>
<dbReference type="PROSITE" id="PS51866">
    <property type="entry name" value="MOP"/>
    <property type="match status" value="2"/>
</dbReference>
<dbReference type="InterPro" id="IPR005116">
    <property type="entry name" value="Transp-assoc_OB_typ1"/>
</dbReference>
<feature type="domain" description="Mop" evidence="7">
    <location>
        <begin position="161"/>
        <end position="227"/>
    </location>
</feature>
<feature type="region of interest" description="Required for dimer formation and molybdate binding" evidence="6">
    <location>
        <begin position="162"/>
        <end position="170"/>
    </location>
</feature>
<dbReference type="GO" id="GO:0030151">
    <property type="term" value="F:molybdenum ion binding"/>
    <property type="evidence" value="ECO:0007669"/>
    <property type="project" value="UniProtKB-UniRule"/>
</dbReference>
<dbReference type="PANTHER" id="PTHR30432:SF1">
    <property type="entry name" value="DNA-BINDING TRANSCRIPTIONAL DUAL REGULATOR MODE"/>
    <property type="match status" value="1"/>
</dbReference>
<dbReference type="eggNOG" id="COG3585">
    <property type="taxonomic scope" value="Bacteria"/>
</dbReference>
<evidence type="ECO:0000256" key="3">
    <source>
        <dbReference type="ARBA" id="ARBA00022505"/>
    </source>
</evidence>
<proteinExistence type="inferred from homology"/>
<organism evidence="8 9">
    <name type="scientific">Herminiimonas arsenicoxydans</name>
    <dbReference type="NCBI Taxonomy" id="204773"/>
    <lineage>
        <taxon>Bacteria</taxon>
        <taxon>Pseudomonadati</taxon>
        <taxon>Pseudomonadota</taxon>
        <taxon>Betaproteobacteria</taxon>
        <taxon>Burkholderiales</taxon>
        <taxon>Oxalobacteraceae</taxon>
        <taxon>Herminiimonas</taxon>
    </lineage>
</organism>
<evidence type="ECO:0000259" key="7">
    <source>
        <dbReference type="PROSITE" id="PS51866"/>
    </source>
</evidence>
<evidence type="ECO:0000256" key="6">
    <source>
        <dbReference type="PIRSR" id="PIRSR005763-1"/>
    </source>
</evidence>
<dbReference type="SUPFAM" id="SSF50331">
    <property type="entry name" value="MOP-like"/>
    <property type="match status" value="2"/>
</dbReference>
<evidence type="ECO:0000313" key="8">
    <source>
        <dbReference type="EMBL" id="CAL63541.1"/>
    </source>
</evidence>
<evidence type="ECO:0000256" key="5">
    <source>
        <dbReference type="PIRNR" id="PIRNR005763"/>
    </source>
</evidence>
<dbReference type="OrthoDB" id="9800709at2"/>
<name>A4GAK4_HERAR</name>
<keyword evidence="9" id="KW-1185">Reference proteome</keyword>
<dbReference type="InterPro" id="IPR016462">
    <property type="entry name" value="ModE"/>
</dbReference>
<dbReference type="KEGG" id="har:HEAR3440"/>
<dbReference type="InterPro" id="IPR008995">
    <property type="entry name" value="Mo/tungstate-bd_C_term_dom"/>
</dbReference>
<evidence type="ECO:0000256" key="2">
    <source>
        <dbReference type="ARBA" id="ARBA00022448"/>
    </source>
</evidence>
<keyword evidence="2 5" id="KW-0813">Transport</keyword>
<dbReference type="GO" id="GO:0015689">
    <property type="term" value="P:molybdate ion transport"/>
    <property type="evidence" value="ECO:0007669"/>
    <property type="project" value="UniProtKB-UniRule"/>
</dbReference>
<dbReference type="EMBL" id="CU207211">
    <property type="protein sequence ID" value="CAL63541.1"/>
    <property type="molecule type" value="Genomic_DNA"/>
</dbReference>
<dbReference type="PANTHER" id="PTHR30432">
    <property type="entry name" value="TRANSCRIPTIONAL REGULATOR MODE"/>
    <property type="match status" value="1"/>
</dbReference>
<evidence type="ECO:0000256" key="1">
    <source>
        <dbReference type="ARBA" id="ARBA00008110"/>
    </source>
</evidence>
<dbReference type="InterPro" id="IPR036390">
    <property type="entry name" value="WH_DNA-bd_sf"/>
</dbReference>
<dbReference type="InterPro" id="IPR004606">
    <property type="entry name" value="Mop_domain"/>
</dbReference>
<dbReference type="SUPFAM" id="SSF46785">
    <property type="entry name" value="Winged helix' DNA-binding domain"/>
    <property type="match status" value="1"/>
</dbReference>
<dbReference type="Gene3D" id="1.10.10.10">
    <property type="entry name" value="Winged helix-like DNA-binding domain superfamily/Winged helix DNA-binding domain"/>
    <property type="match status" value="1"/>
</dbReference>
<evidence type="ECO:0000256" key="4">
    <source>
        <dbReference type="ARBA" id="ARBA00022737"/>
    </source>
</evidence>